<dbReference type="EMBL" id="CADCTH010000187">
    <property type="protein sequence ID" value="CAA9238647.1"/>
    <property type="molecule type" value="Genomic_DNA"/>
</dbReference>
<sequence length="141" mass="14576">MAPGTVVADAMLARPKVCAADLSVAAAHELFGDDHVHSLLVVGAGVLLAVVEQADLAGAPAEAAARHHGRLGDRVVGPGEDMLATWTAMLADGRRRLAVVDEHGVLLGLLCLKRSGRGFCSQADVDARARERSAVAPWSAP</sequence>
<evidence type="ECO:0000313" key="2">
    <source>
        <dbReference type="EMBL" id="CAA9238647.1"/>
    </source>
</evidence>
<dbReference type="InterPro" id="IPR000644">
    <property type="entry name" value="CBS_dom"/>
</dbReference>
<name>A0A6J4I085_9PSEU</name>
<accession>A0A6J4I085</accession>
<dbReference type="InterPro" id="IPR046342">
    <property type="entry name" value="CBS_dom_sf"/>
</dbReference>
<reference evidence="2" key="1">
    <citation type="submission" date="2020-02" db="EMBL/GenBank/DDBJ databases">
        <authorList>
            <person name="Meier V. D."/>
        </authorList>
    </citation>
    <scope>NUCLEOTIDE SEQUENCE</scope>
    <source>
        <strain evidence="2">AVDCRST_MAG54</strain>
    </source>
</reference>
<dbReference type="Pfam" id="PF00571">
    <property type="entry name" value="CBS"/>
    <property type="match status" value="1"/>
</dbReference>
<proteinExistence type="predicted"/>
<dbReference type="Gene3D" id="3.10.580.10">
    <property type="entry name" value="CBS-domain"/>
    <property type="match status" value="1"/>
</dbReference>
<evidence type="ECO:0000259" key="1">
    <source>
        <dbReference type="Pfam" id="PF00571"/>
    </source>
</evidence>
<gene>
    <name evidence="2" type="ORF">AVDCRST_MAG54-1391</name>
</gene>
<feature type="domain" description="CBS" evidence="1">
    <location>
        <begin position="7"/>
        <end position="59"/>
    </location>
</feature>
<organism evidence="2">
    <name type="scientific">uncultured Actinomycetospora sp</name>
    <dbReference type="NCBI Taxonomy" id="1135996"/>
    <lineage>
        <taxon>Bacteria</taxon>
        <taxon>Bacillati</taxon>
        <taxon>Actinomycetota</taxon>
        <taxon>Actinomycetes</taxon>
        <taxon>Pseudonocardiales</taxon>
        <taxon>Pseudonocardiaceae</taxon>
        <taxon>Actinomycetospora</taxon>
        <taxon>environmental samples</taxon>
    </lineage>
</organism>
<dbReference type="SUPFAM" id="SSF54631">
    <property type="entry name" value="CBS-domain pair"/>
    <property type="match status" value="1"/>
</dbReference>
<dbReference type="AlphaFoldDB" id="A0A6J4I085"/>
<protein>
    <recommendedName>
        <fullName evidence="1">CBS domain-containing protein</fullName>
    </recommendedName>
</protein>